<evidence type="ECO:0000256" key="2">
    <source>
        <dbReference type="ARBA" id="ARBA00023180"/>
    </source>
</evidence>
<dbReference type="PANTHER" id="PTHR11890:SF44">
    <property type="entry name" value="X-LINKED INTERLEUKIN-1 RECEPTOR ACCESSORY PROTEIN-LIKE 2"/>
    <property type="match status" value="1"/>
</dbReference>
<dbReference type="PROSITE" id="PS50104">
    <property type="entry name" value="TIR"/>
    <property type="match status" value="1"/>
</dbReference>
<dbReference type="InterPro" id="IPR035897">
    <property type="entry name" value="Toll_tir_struct_dom_sf"/>
</dbReference>
<dbReference type="SUPFAM" id="SSF52200">
    <property type="entry name" value="Toll/Interleukin receptor TIR domain"/>
    <property type="match status" value="1"/>
</dbReference>
<gene>
    <name evidence="6" type="ORF">SNE40_022295</name>
</gene>
<evidence type="ECO:0000259" key="5">
    <source>
        <dbReference type="PROSITE" id="PS50104"/>
    </source>
</evidence>
<name>A0AAN8G0B4_PATCE</name>
<evidence type="ECO:0000256" key="4">
    <source>
        <dbReference type="SAM" id="Phobius"/>
    </source>
</evidence>
<keyword evidence="2" id="KW-0325">Glycoprotein</keyword>
<keyword evidence="1" id="KW-1015">Disulfide bond</keyword>
<dbReference type="GO" id="GO:0007165">
    <property type="term" value="P:signal transduction"/>
    <property type="evidence" value="ECO:0007669"/>
    <property type="project" value="InterPro"/>
</dbReference>
<reference evidence="6 7" key="1">
    <citation type="submission" date="2024-01" db="EMBL/GenBank/DDBJ databases">
        <title>The genome of the rayed Mediterranean limpet Patella caerulea (Linnaeus, 1758).</title>
        <authorList>
            <person name="Anh-Thu Weber A."/>
            <person name="Halstead-Nussloch G."/>
        </authorList>
    </citation>
    <scope>NUCLEOTIDE SEQUENCE [LARGE SCALE GENOMIC DNA]</scope>
    <source>
        <strain evidence="6">AATW-2023a</strain>
        <tissue evidence="6">Whole specimen</tissue>
    </source>
</reference>
<evidence type="ECO:0000313" key="6">
    <source>
        <dbReference type="EMBL" id="KAK6165353.1"/>
    </source>
</evidence>
<dbReference type="Proteomes" id="UP001347796">
    <property type="component" value="Unassembled WGS sequence"/>
</dbReference>
<feature type="domain" description="TIR" evidence="5">
    <location>
        <begin position="461"/>
        <end position="589"/>
    </location>
</feature>
<dbReference type="AlphaFoldDB" id="A0AAN8G0B4"/>
<sequence length="642" mass="75193">MTNTKPSTALIVLECVVFLYSFRLFCFVCNSKLCTRWPIFISVICSYLIFIAIPSVVVLSSEIVPNIRREFEKNILYYSLGRIKDTYHDSNIKREDLYFQKQPFLLSNITQTSYIGHDAIFTCSPPQGYNAPAWINTNDRHTISETYYHEREDNIPKGILNHNTTRDLLKYNLPNKLLKSITNQLKKNPHMTKSQLEIRDIEEKDFKMYRCVYDIFDTVVLSQEFSLKKQEFKTVDVYAAPGTLIHMAPYYRHLDNSEDITIYHTLNGKIITFDDSQCPYLLLYYYYSTRSIAGSMQLWNSLQRVNQFEIDANYWNLIGNFRSSLTSWCMTPELYGLHSTVVVRRFQNTSGSSCSIKHINQPLSLNIKYTESNSFENTERHSEIDCWGPEEEPDSVLCALNKRLLYKDAELIYKTDRYYILGMLVSVILFLIFLWYIFHIFIGGVDMETLAGISDRRNAEEKYNIFISCVQQDYRFVQNKILPILENKLGRKVFVPVRDVSPSRPITTDTGEAISQSASVIVIASRRYIKDRILNKFEINMVVQNASKHNLIIVRLDDCYIADIFNDKYQVIDLRKQHNRFQLETELEKLPLYRSPRMKWVKMILGYVNVCIGLYTIFTQIRIALNWLMLLWMVLNGTDVDD</sequence>
<feature type="transmembrane region" description="Helical" evidence="4">
    <location>
        <begin position="37"/>
        <end position="59"/>
    </location>
</feature>
<comment type="caution">
    <text evidence="6">The sequence shown here is derived from an EMBL/GenBank/DDBJ whole genome shotgun (WGS) entry which is preliminary data.</text>
</comment>
<feature type="transmembrane region" description="Helical" evidence="4">
    <location>
        <begin position="418"/>
        <end position="438"/>
    </location>
</feature>
<feature type="transmembrane region" description="Helical" evidence="4">
    <location>
        <begin position="604"/>
        <end position="625"/>
    </location>
</feature>
<accession>A0AAN8G0B4</accession>
<evidence type="ECO:0000256" key="3">
    <source>
        <dbReference type="ARBA" id="ARBA00023319"/>
    </source>
</evidence>
<keyword evidence="7" id="KW-1185">Reference proteome</keyword>
<dbReference type="PANTHER" id="PTHR11890">
    <property type="entry name" value="INTERLEUKIN-1 RECEPTOR FAMILY MEMBER"/>
    <property type="match status" value="1"/>
</dbReference>
<protein>
    <recommendedName>
        <fullName evidence="5">TIR domain-containing protein</fullName>
    </recommendedName>
</protein>
<dbReference type="Gene3D" id="3.40.50.10140">
    <property type="entry name" value="Toll/interleukin-1 receptor homology (TIR) domain"/>
    <property type="match status" value="1"/>
</dbReference>
<keyword evidence="4" id="KW-0812">Transmembrane</keyword>
<dbReference type="SMART" id="SM00255">
    <property type="entry name" value="TIR"/>
    <property type="match status" value="1"/>
</dbReference>
<dbReference type="Pfam" id="PF13676">
    <property type="entry name" value="TIR_2"/>
    <property type="match status" value="1"/>
</dbReference>
<evidence type="ECO:0000313" key="7">
    <source>
        <dbReference type="Proteomes" id="UP001347796"/>
    </source>
</evidence>
<keyword evidence="4" id="KW-0472">Membrane</keyword>
<dbReference type="InterPro" id="IPR015621">
    <property type="entry name" value="IL-1_rcpt_fam"/>
</dbReference>
<proteinExistence type="predicted"/>
<keyword evidence="4" id="KW-1133">Transmembrane helix</keyword>
<evidence type="ECO:0000256" key="1">
    <source>
        <dbReference type="ARBA" id="ARBA00023157"/>
    </source>
</evidence>
<keyword evidence="3" id="KW-0393">Immunoglobulin domain</keyword>
<dbReference type="EMBL" id="JAZGQO010000021">
    <property type="protein sequence ID" value="KAK6165353.1"/>
    <property type="molecule type" value="Genomic_DNA"/>
</dbReference>
<dbReference type="InterPro" id="IPR000157">
    <property type="entry name" value="TIR_dom"/>
</dbReference>
<organism evidence="6 7">
    <name type="scientific">Patella caerulea</name>
    <name type="common">Rayed Mediterranean limpet</name>
    <dbReference type="NCBI Taxonomy" id="87958"/>
    <lineage>
        <taxon>Eukaryota</taxon>
        <taxon>Metazoa</taxon>
        <taxon>Spiralia</taxon>
        <taxon>Lophotrochozoa</taxon>
        <taxon>Mollusca</taxon>
        <taxon>Gastropoda</taxon>
        <taxon>Patellogastropoda</taxon>
        <taxon>Patelloidea</taxon>
        <taxon>Patellidae</taxon>
        <taxon>Patella</taxon>
    </lineage>
</organism>
<feature type="transmembrane region" description="Helical" evidence="4">
    <location>
        <begin position="6"/>
        <end position="25"/>
    </location>
</feature>